<dbReference type="PANTHER" id="PTHR40392:SF1">
    <property type="entry name" value="2-PHOSPHO-L-LACTATE GUANYLYLTRANSFERASE"/>
    <property type="match status" value="1"/>
</dbReference>
<evidence type="ECO:0000313" key="5">
    <source>
        <dbReference type="EMBL" id="MBY8876213.1"/>
    </source>
</evidence>
<dbReference type="EMBL" id="JAINZZ010000001">
    <property type="protein sequence ID" value="MBY8876213.1"/>
    <property type="molecule type" value="Genomic_DNA"/>
</dbReference>
<gene>
    <name evidence="5" type="primary">cofC</name>
    <name evidence="5" type="ORF">K7862_00975</name>
</gene>
<evidence type="ECO:0000256" key="1">
    <source>
        <dbReference type="ARBA" id="ARBA00022679"/>
    </source>
</evidence>
<dbReference type="GO" id="GO:0043814">
    <property type="term" value="F:phospholactate guanylyltransferase activity"/>
    <property type="evidence" value="ECO:0007669"/>
    <property type="project" value="UniProtKB-EC"/>
</dbReference>
<proteinExistence type="predicted"/>
<keyword evidence="1 5" id="KW-0808">Transferase</keyword>
<dbReference type="PANTHER" id="PTHR40392">
    <property type="entry name" value="2-PHOSPHO-L-LACTATE GUANYLYLTRANSFERASE"/>
    <property type="match status" value="1"/>
</dbReference>
<dbReference type="InterPro" id="IPR029044">
    <property type="entry name" value="Nucleotide-diphossugar_trans"/>
</dbReference>
<keyword evidence="3" id="KW-0547">Nucleotide-binding</keyword>
<dbReference type="NCBIfam" id="TIGR03552">
    <property type="entry name" value="F420_cofC"/>
    <property type="match status" value="1"/>
</dbReference>
<keyword evidence="2 5" id="KW-0548">Nucleotidyltransferase</keyword>
<organism evidence="5 6">
    <name type="scientific">Actinacidiphila acidipaludis</name>
    <dbReference type="NCBI Taxonomy" id="2873382"/>
    <lineage>
        <taxon>Bacteria</taxon>
        <taxon>Bacillati</taxon>
        <taxon>Actinomycetota</taxon>
        <taxon>Actinomycetes</taxon>
        <taxon>Kitasatosporales</taxon>
        <taxon>Streptomycetaceae</taxon>
        <taxon>Actinacidiphila</taxon>
    </lineage>
</organism>
<evidence type="ECO:0000256" key="4">
    <source>
        <dbReference type="ARBA" id="ARBA00023134"/>
    </source>
</evidence>
<name>A0ABS7PZP2_9ACTN</name>
<protein>
    <submittedName>
        <fullName evidence="5">2-phospho-L-lactate guanylyltransferase</fullName>
        <ecNumber evidence="5">2.7.7.68</ecNumber>
    </submittedName>
</protein>
<dbReference type="Pfam" id="PF01983">
    <property type="entry name" value="CofC"/>
    <property type="match status" value="1"/>
</dbReference>
<dbReference type="EC" id="2.7.7.68" evidence="5"/>
<evidence type="ECO:0000256" key="2">
    <source>
        <dbReference type="ARBA" id="ARBA00022695"/>
    </source>
</evidence>
<keyword evidence="4" id="KW-0342">GTP-binding</keyword>
<reference evidence="5 6" key="1">
    <citation type="submission" date="2021-08" db="EMBL/GenBank/DDBJ databases">
        <title>WGS of actinomycetes from Thailand.</title>
        <authorList>
            <person name="Thawai C."/>
        </authorList>
    </citation>
    <scope>NUCLEOTIDE SEQUENCE [LARGE SCALE GENOMIC DNA]</scope>
    <source>
        <strain evidence="5 6">PLK6-54</strain>
    </source>
</reference>
<dbReference type="SUPFAM" id="SSF53448">
    <property type="entry name" value="Nucleotide-diphospho-sugar transferases"/>
    <property type="match status" value="1"/>
</dbReference>
<evidence type="ECO:0000313" key="6">
    <source>
        <dbReference type="Proteomes" id="UP000778578"/>
    </source>
</evidence>
<keyword evidence="6" id="KW-1185">Reference proteome</keyword>
<dbReference type="InterPro" id="IPR002835">
    <property type="entry name" value="CofC"/>
</dbReference>
<sequence>MTGGDWVVVVPQKDFRQAKSRMELDPRDRQAVARALLRDTVTAARAASGVAEVVVVLDRRRDVEAVDDLGVRHVLAAGSGLNEALRQGERAARTRRPGCAVAALPADLPFVEPAVLGRALAYAQAHDRAFLADAEGHGTTLLTARPGQELRPFYGVGSRAAHRRSGAVELVERDLAPLRFDVDRLAHLRLVSPLVNHPNLAEALGGLPPEARGRMPATHPTLPEGQPWIC</sequence>
<evidence type="ECO:0000256" key="3">
    <source>
        <dbReference type="ARBA" id="ARBA00022741"/>
    </source>
</evidence>
<dbReference type="Gene3D" id="3.90.550.10">
    <property type="entry name" value="Spore Coat Polysaccharide Biosynthesis Protein SpsA, Chain A"/>
    <property type="match status" value="1"/>
</dbReference>
<comment type="caution">
    <text evidence="5">The sequence shown here is derived from an EMBL/GenBank/DDBJ whole genome shotgun (WGS) entry which is preliminary data.</text>
</comment>
<dbReference type="Proteomes" id="UP000778578">
    <property type="component" value="Unassembled WGS sequence"/>
</dbReference>
<dbReference type="RefSeq" id="WP_222959481.1">
    <property type="nucleotide sequence ID" value="NZ_JAINZZ010000001.1"/>
</dbReference>
<accession>A0ABS7PZP2</accession>